<sequence length="210" mass="22919">MIRIGLTGGIAAGKSTISTYLGRQGIPVIDYDRLSYDAASPGSKGLGRICEEFGDEACSPDGSLNRRWLAGQVFGASENAAGNRRKLNGIIHPLVFREARRLDDEARGQGAAAVVHDVPLLIESLPDMVQYHIVPDVIITVEASDGTRIRRMARTRGMTQAQAQDRIRAQASRQERERYADYIISADQPIGRMCAQAQSIITALTEKPAR</sequence>
<dbReference type="InterPro" id="IPR027417">
    <property type="entry name" value="P-loop_NTPase"/>
</dbReference>
<dbReference type="HAMAP" id="MF_00376">
    <property type="entry name" value="Dephospho_CoA_kinase"/>
    <property type="match status" value="1"/>
</dbReference>
<gene>
    <name evidence="3" type="primary">coaE</name>
    <name evidence="5" type="ORF">HMPREF9156_00312</name>
</gene>
<dbReference type="OrthoDB" id="9812943at2"/>
<comment type="pathway">
    <text evidence="3">Cofactor biosynthesis; coenzyme A biosynthesis; CoA from (R)-pantothenate: step 5/5.</text>
</comment>
<dbReference type="PROSITE" id="PS51219">
    <property type="entry name" value="DPCK"/>
    <property type="match status" value="1"/>
</dbReference>
<dbReference type="eggNOG" id="COG0237">
    <property type="taxonomic scope" value="Bacteria"/>
</dbReference>
<dbReference type="AlphaFoldDB" id="J0DGT7"/>
<dbReference type="SUPFAM" id="SSF52540">
    <property type="entry name" value="P-loop containing nucleoside triphosphate hydrolases"/>
    <property type="match status" value="1"/>
</dbReference>
<keyword evidence="3 5" id="KW-0418">Kinase</keyword>
<comment type="caution">
    <text evidence="5">The sequence shown here is derived from an EMBL/GenBank/DDBJ whole genome shotgun (WGS) entry which is preliminary data.</text>
</comment>
<evidence type="ECO:0000313" key="5">
    <source>
        <dbReference type="EMBL" id="EJD65548.1"/>
    </source>
</evidence>
<dbReference type="EC" id="2.7.1.24" evidence="3 4"/>
<reference evidence="5 6" key="1">
    <citation type="submission" date="2012-01" db="EMBL/GenBank/DDBJ databases">
        <title>The Genome Sequence of Scardovia wiggsiae F0424.</title>
        <authorList>
            <consortium name="The Broad Institute Genome Sequencing Platform"/>
            <person name="Earl A."/>
            <person name="Ward D."/>
            <person name="Feldgarden M."/>
            <person name="Gevers D."/>
            <person name="Izard J."/>
            <person name="Ganesan A."/>
            <person name="Baranova O.V."/>
            <person name="Blanton J.M."/>
            <person name="Tanner A.C."/>
            <person name="Mathney J."/>
            <person name="Dewhirst F.E."/>
            <person name="Young S.K."/>
            <person name="Zeng Q."/>
            <person name="Gargeya S."/>
            <person name="Fitzgerald M."/>
            <person name="Haas B."/>
            <person name="Abouelleil A."/>
            <person name="Alvarado L."/>
            <person name="Arachchi H.M."/>
            <person name="Berlin A."/>
            <person name="Chapman S.B."/>
            <person name="Gearin G."/>
            <person name="Goldberg J."/>
            <person name="Griggs A."/>
            <person name="Gujja S."/>
            <person name="Hansen M."/>
            <person name="Heiman D."/>
            <person name="Howarth C."/>
            <person name="Larimer J."/>
            <person name="Lui A."/>
            <person name="MacDonald P.J.P."/>
            <person name="McCowen C."/>
            <person name="Montmayeur A."/>
            <person name="Murphy C."/>
            <person name="Neiman D."/>
            <person name="Pearson M."/>
            <person name="Priest M."/>
            <person name="Roberts A."/>
            <person name="Saif S."/>
            <person name="Shea T."/>
            <person name="Sisk P."/>
            <person name="Stolte C."/>
            <person name="Sykes S."/>
            <person name="Wortman J."/>
            <person name="Nusbaum C."/>
            <person name="Birren B."/>
        </authorList>
    </citation>
    <scope>NUCLEOTIDE SEQUENCE [LARGE SCALE GENOMIC DNA]</scope>
    <source>
        <strain evidence="5 6">F0424</strain>
    </source>
</reference>
<dbReference type="STRING" id="857290.HMPREF9156_00312"/>
<keyword evidence="3" id="KW-0963">Cytoplasm</keyword>
<dbReference type="PANTHER" id="PTHR10695">
    <property type="entry name" value="DEPHOSPHO-COA KINASE-RELATED"/>
    <property type="match status" value="1"/>
</dbReference>
<name>J0DGT7_9BIFI</name>
<organism evidence="5 6">
    <name type="scientific">Scardovia wiggsiae F0424</name>
    <dbReference type="NCBI Taxonomy" id="857290"/>
    <lineage>
        <taxon>Bacteria</taxon>
        <taxon>Bacillati</taxon>
        <taxon>Actinomycetota</taxon>
        <taxon>Actinomycetes</taxon>
        <taxon>Bifidobacteriales</taxon>
        <taxon>Bifidobacteriaceae</taxon>
        <taxon>Scardovia</taxon>
    </lineage>
</organism>
<keyword evidence="6" id="KW-1185">Reference proteome</keyword>
<dbReference type="Pfam" id="PF01121">
    <property type="entry name" value="CoaE"/>
    <property type="match status" value="1"/>
</dbReference>
<dbReference type="CDD" id="cd02022">
    <property type="entry name" value="DPCK"/>
    <property type="match status" value="1"/>
</dbReference>
<dbReference type="GO" id="GO:0015937">
    <property type="term" value="P:coenzyme A biosynthetic process"/>
    <property type="evidence" value="ECO:0007669"/>
    <property type="project" value="UniProtKB-UniRule"/>
</dbReference>
<dbReference type="HOGENOM" id="CLU_057180_1_1_11"/>
<comment type="function">
    <text evidence="3">Catalyzes the phosphorylation of the 3'-hydroxyl group of dephosphocoenzyme A to form coenzyme A.</text>
</comment>
<keyword evidence="3" id="KW-0808">Transferase</keyword>
<accession>J0DGT7</accession>
<dbReference type="UniPathway" id="UPA00241">
    <property type="reaction ID" value="UER00356"/>
</dbReference>
<dbReference type="Proteomes" id="UP000006415">
    <property type="component" value="Unassembled WGS sequence"/>
</dbReference>
<evidence type="ECO:0000256" key="1">
    <source>
        <dbReference type="ARBA" id="ARBA00022741"/>
    </source>
</evidence>
<evidence type="ECO:0000313" key="6">
    <source>
        <dbReference type="Proteomes" id="UP000006415"/>
    </source>
</evidence>
<comment type="subcellular location">
    <subcellularLocation>
        <location evidence="3">Cytoplasm</location>
    </subcellularLocation>
</comment>
<dbReference type="GO" id="GO:0004140">
    <property type="term" value="F:dephospho-CoA kinase activity"/>
    <property type="evidence" value="ECO:0007669"/>
    <property type="project" value="UniProtKB-UniRule"/>
</dbReference>
<evidence type="ECO:0000256" key="4">
    <source>
        <dbReference type="NCBIfam" id="TIGR00152"/>
    </source>
</evidence>
<keyword evidence="1 3" id="KW-0547">Nucleotide-binding</keyword>
<keyword evidence="3" id="KW-0173">Coenzyme A biosynthesis</keyword>
<evidence type="ECO:0000256" key="3">
    <source>
        <dbReference type="HAMAP-Rule" id="MF_00376"/>
    </source>
</evidence>
<dbReference type="GO" id="GO:0005524">
    <property type="term" value="F:ATP binding"/>
    <property type="evidence" value="ECO:0007669"/>
    <property type="project" value="UniProtKB-UniRule"/>
</dbReference>
<dbReference type="RefSeq" id="WP_007147380.1">
    <property type="nucleotide sequence ID" value="NZ_AKCI01000001.1"/>
</dbReference>
<comment type="catalytic activity">
    <reaction evidence="3">
        <text>3'-dephospho-CoA + ATP = ADP + CoA + H(+)</text>
        <dbReference type="Rhea" id="RHEA:18245"/>
        <dbReference type="ChEBI" id="CHEBI:15378"/>
        <dbReference type="ChEBI" id="CHEBI:30616"/>
        <dbReference type="ChEBI" id="CHEBI:57287"/>
        <dbReference type="ChEBI" id="CHEBI:57328"/>
        <dbReference type="ChEBI" id="CHEBI:456216"/>
        <dbReference type="EC" id="2.7.1.24"/>
    </reaction>
</comment>
<dbReference type="Gene3D" id="3.40.50.300">
    <property type="entry name" value="P-loop containing nucleotide triphosphate hydrolases"/>
    <property type="match status" value="1"/>
</dbReference>
<proteinExistence type="inferred from homology"/>
<comment type="similarity">
    <text evidence="3">Belongs to the CoaE family.</text>
</comment>
<dbReference type="EMBL" id="AGZS01000001">
    <property type="protein sequence ID" value="EJD65548.1"/>
    <property type="molecule type" value="Genomic_DNA"/>
</dbReference>
<keyword evidence="2 3" id="KW-0067">ATP-binding</keyword>
<dbReference type="NCBIfam" id="TIGR00152">
    <property type="entry name" value="dephospho-CoA kinase"/>
    <property type="match status" value="1"/>
</dbReference>
<dbReference type="GO" id="GO:0005737">
    <property type="term" value="C:cytoplasm"/>
    <property type="evidence" value="ECO:0007669"/>
    <property type="project" value="UniProtKB-SubCell"/>
</dbReference>
<dbReference type="InterPro" id="IPR001977">
    <property type="entry name" value="Depp_CoAkinase"/>
</dbReference>
<evidence type="ECO:0000256" key="2">
    <source>
        <dbReference type="ARBA" id="ARBA00022840"/>
    </source>
</evidence>
<feature type="binding site" evidence="3">
    <location>
        <begin position="11"/>
        <end position="16"/>
    </location>
    <ligand>
        <name>ATP</name>
        <dbReference type="ChEBI" id="CHEBI:30616"/>
    </ligand>
</feature>
<dbReference type="PANTHER" id="PTHR10695:SF46">
    <property type="entry name" value="BIFUNCTIONAL COENZYME A SYNTHASE-RELATED"/>
    <property type="match status" value="1"/>
</dbReference>
<protein>
    <recommendedName>
        <fullName evidence="3 4">Dephospho-CoA kinase</fullName>
        <ecNumber evidence="3 4">2.7.1.24</ecNumber>
    </recommendedName>
    <alternativeName>
        <fullName evidence="3">Dephosphocoenzyme A kinase</fullName>
    </alternativeName>
</protein>